<keyword evidence="5 8" id="KW-0472">Membrane</keyword>
<dbReference type="KEGG" id="ago:AGOS_ADL020W"/>
<gene>
    <name evidence="11" type="ORF">AGOS_ADL020W</name>
</gene>
<feature type="region of interest" description="Disordered" evidence="7">
    <location>
        <begin position="141"/>
        <end position="206"/>
    </location>
</feature>
<sequence length="366" mass="39342">MRLGVMTRRNMSMHDQILWWVSLALSTFVVLGTDLSSNEHFGEWINLKDAGEMGCFAQLPSSFTKKKLDGQTSYTCFLECREVGTRYMALFNRDYCLCGNSRPDGAKSESCNLGCKQYPGENCGGPNAYFVYNIAPDKNGESSSALASSSTQGAASSSTTDPAGAGGKNPTTTNGERPDATPTTKAEGATTPTVAPSAAVTTTPAAAGGNTLTTEVIATTLRVTNSAGVYQTTVTAVASSTPSSDSAPEPEHKKKGPPTSTLVGAIVGSLVGLLFLIFLLIYFLRRMYARREQERMEKEYQEAIKPVDYEEAMYMTPTLPEGKELERSETTKLNPFDDTRRISTGSLIDSSPVTANHILTVVNPDQ</sequence>
<dbReference type="PANTHER" id="PTHR24269">
    <property type="entry name" value="KREMEN PROTEIN"/>
    <property type="match status" value="1"/>
</dbReference>
<dbReference type="PANTHER" id="PTHR24269:SF16">
    <property type="entry name" value="PROTEIN SLG1"/>
    <property type="match status" value="1"/>
</dbReference>
<proteinExistence type="predicted"/>
<dbReference type="PROSITE" id="PS51212">
    <property type="entry name" value="WSC"/>
    <property type="match status" value="1"/>
</dbReference>
<comment type="subcellular location">
    <subcellularLocation>
        <location evidence="1">Membrane</location>
        <topology evidence="1">Single-pass membrane protein</topology>
    </subcellularLocation>
</comment>
<feature type="chain" id="PRO_5004286522" evidence="9">
    <location>
        <begin position="33"/>
        <end position="366"/>
    </location>
</feature>
<evidence type="ECO:0000256" key="8">
    <source>
        <dbReference type="SAM" id="Phobius"/>
    </source>
</evidence>
<keyword evidence="6" id="KW-0325">Glycoprotein</keyword>
<dbReference type="GO" id="GO:0007165">
    <property type="term" value="P:signal transduction"/>
    <property type="evidence" value="ECO:0000318"/>
    <property type="project" value="GO_Central"/>
</dbReference>
<dbReference type="GeneID" id="4620225"/>
<dbReference type="RefSeq" id="NP_984077.2">
    <property type="nucleotide sequence ID" value="NM_209430.2"/>
</dbReference>
<dbReference type="EMBL" id="AE016817">
    <property type="protein sequence ID" value="AAS51901.2"/>
    <property type="molecule type" value="Genomic_DNA"/>
</dbReference>
<dbReference type="GO" id="GO:0004888">
    <property type="term" value="F:transmembrane signaling receptor activity"/>
    <property type="evidence" value="ECO:0000318"/>
    <property type="project" value="GO_Central"/>
</dbReference>
<dbReference type="GO" id="GO:0005886">
    <property type="term" value="C:plasma membrane"/>
    <property type="evidence" value="ECO:0000318"/>
    <property type="project" value="GO_Central"/>
</dbReference>
<evidence type="ECO:0000313" key="11">
    <source>
        <dbReference type="EMBL" id="AAS51901.2"/>
    </source>
</evidence>
<evidence type="ECO:0000256" key="6">
    <source>
        <dbReference type="ARBA" id="ARBA00023180"/>
    </source>
</evidence>
<protein>
    <submittedName>
        <fullName evidence="11">ADL020Wp</fullName>
    </submittedName>
</protein>
<name>Q75AD7_EREGS</name>
<feature type="compositionally biased region" description="Low complexity" evidence="7">
    <location>
        <begin position="142"/>
        <end position="160"/>
    </location>
</feature>
<feature type="region of interest" description="Disordered" evidence="7">
    <location>
        <begin position="239"/>
        <end position="258"/>
    </location>
</feature>
<evidence type="ECO:0000259" key="10">
    <source>
        <dbReference type="PROSITE" id="PS51212"/>
    </source>
</evidence>
<feature type="compositionally biased region" description="Low complexity" evidence="7">
    <location>
        <begin position="188"/>
        <end position="206"/>
    </location>
</feature>
<keyword evidence="3 9" id="KW-0732">Signal</keyword>
<feature type="domain" description="WSC" evidence="10">
    <location>
        <begin position="49"/>
        <end position="135"/>
    </location>
</feature>
<keyword evidence="12" id="KW-1185">Reference proteome</keyword>
<keyword evidence="2 8" id="KW-0812">Transmembrane</keyword>
<dbReference type="InterPro" id="IPR051836">
    <property type="entry name" value="Kremen_rcpt"/>
</dbReference>
<evidence type="ECO:0000256" key="2">
    <source>
        <dbReference type="ARBA" id="ARBA00022692"/>
    </source>
</evidence>
<reference evidence="12" key="2">
    <citation type="journal article" date="2013" name="G3 (Bethesda)">
        <title>Genomes of Ashbya fungi isolated from insects reveal four mating-type loci, numerous translocations, lack of transposons, and distinct gene duplications.</title>
        <authorList>
            <person name="Dietrich F.S."/>
            <person name="Voegeli S."/>
            <person name="Kuo S."/>
            <person name="Philippsen P."/>
        </authorList>
    </citation>
    <scope>GENOME REANNOTATION</scope>
    <source>
        <strain evidence="12">ATCC 10895 / CBS 109.51 / FGSC 9923 / NRRL Y-1056</strain>
    </source>
</reference>
<dbReference type="InterPro" id="IPR002889">
    <property type="entry name" value="WSC_carb-bd"/>
</dbReference>
<dbReference type="HOGENOM" id="CLU_024893_1_1_1"/>
<reference evidence="11 12" key="1">
    <citation type="journal article" date="2004" name="Science">
        <title>The Ashbya gossypii genome as a tool for mapping the ancient Saccharomyces cerevisiae genome.</title>
        <authorList>
            <person name="Dietrich F.S."/>
            <person name="Voegeli S."/>
            <person name="Brachat S."/>
            <person name="Lerch A."/>
            <person name="Gates K."/>
            <person name="Steiner S."/>
            <person name="Mohr C."/>
            <person name="Pohlmann R."/>
            <person name="Luedi P."/>
            <person name="Choi S."/>
            <person name="Wing R.A."/>
            <person name="Flavier A."/>
            <person name="Gaffney T.D."/>
            <person name="Philippsen P."/>
        </authorList>
    </citation>
    <scope>NUCLEOTIDE SEQUENCE [LARGE SCALE GENOMIC DNA]</scope>
    <source>
        <strain evidence="12">ATCC 10895 / CBS 109.51 / FGSC 9923 / NRRL Y-1056</strain>
    </source>
</reference>
<feature type="signal peptide" evidence="9">
    <location>
        <begin position="1"/>
        <end position="32"/>
    </location>
</feature>
<dbReference type="OrthoDB" id="5985073at2759"/>
<accession>Q75AD7</accession>
<dbReference type="eggNOG" id="KOG4157">
    <property type="taxonomic scope" value="Eukaryota"/>
</dbReference>
<dbReference type="AlphaFoldDB" id="Q75AD7"/>
<dbReference type="SMART" id="SM00321">
    <property type="entry name" value="WSC"/>
    <property type="match status" value="1"/>
</dbReference>
<evidence type="ECO:0000256" key="4">
    <source>
        <dbReference type="ARBA" id="ARBA00022989"/>
    </source>
</evidence>
<dbReference type="OMA" id="HINMKRE"/>
<dbReference type="Proteomes" id="UP000000591">
    <property type="component" value="Chromosome IV"/>
</dbReference>
<dbReference type="InParanoid" id="Q75AD7"/>
<dbReference type="Pfam" id="PF01822">
    <property type="entry name" value="WSC"/>
    <property type="match status" value="1"/>
</dbReference>
<dbReference type="STRING" id="284811.Q75AD7"/>
<evidence type="ECO:0000256" key="5">
    <source>
        <dbReference type="ARBA" id="ARBA00023136"/>
    </source>
</evidence>
<feature type="transmembrane region" description="Helical" evidence="8">
    <location>
        <begin position="262"/>
        <end position="284"/>
    </location>
</feature>
<evidence type="ECO:0000256" key="1">
    <source>
        <dbReference type="ARBA" id="ARBA00004167"/>
    </source>
</evidence>
<evidence type="ECO:0000256" key="9">
    <source>
        <dbReference type="SAM" id="SignalP"/>
    </source>
</evidence>
<organism evidence="11 12">
    <name type="scientific">Eremothecium gossypii (strain ATCC 10895 / CBS 109.51 / FGSC 9923 / NRRL Y-1056)</name>
    <name type="common">Yeast</name>
    <name type="synonym">Ashbya gossypii</name>
    <dbReference type="NCBI Taxonomy" id="284811"/>
    <lineage>
        <taxon>Eukaryota</taxon>
        <taxon>Fungi</taxon>
        <taxon>Dikarya</taxon>
        <taxon>Ascomycota</taxon>
        <taxon>Saccharomycotina</taxon>
        <taxon>Saccharomycetes</taxon>
        <taxon>Saccharomycetales</taxon>
        <taxon>Saccharomycetaceae</taxon>
        <taxon>Eremothecium</taxon>
    </lineage>
</organism>
<keyword evidence="4 8" id="KW-1133">Transmembrane helix</keyword>
<evidence type="ECO:0000256" key="7">
    <source>
        <dbReference type="SAM" id="MobiDB-lite"/>
    </source>
</evidence>
<evidence type="ECO:0000313" key="12">
    <source>
        <dbReference type="Proteomes" id="UP000000591"/>
    </source>
</evidence>
<dbReference type="FunCoup" id="Q75AD7">
    <property type="interactions" value="147"/>
</dbReference>
<evidence type="ECO:0000256" key="3">
    <source>
        <dbReference type="ARBA" id="ARBA00022729"/>
    </source>
</evidence>